<reference evidence="2 3" key="1">
    <citation type="submission" date="2023-04" db="EMBL/GenBank/DDBJ databases">
        <title>Antarctic isolates genomes.</title>
        <authorList>
            <person name="Dimov S.G."/>
        </authorList>
    </citation>
    <scope>NUCLEOTIDE SEQUENCE [LARGE SCALE GENOMIC DNA]</scope>
    <source>
        <strain evidence="2 3">AL19</strain>
    </source>
</reference>
<keyword evidence="3" id="KW-1185">Reference proteome</keyword>
<name>A0ABT6R6B1_9BACL</name>
<comment type="caution">
    <text evidence="2">The sequence shown here is derived from an EMBL/GenBank/DDBJ whole genome shotgun (WGS) entry which is preliminary data.</text>
</comment>
<organism evidence="2 3">
    <name type="scientific">Exiguobacterium antarcticum</name>
    <dbReference type="NCBI Taxonomy" id="132920"/>
    <lineage>
        <taxon>Bacteria</taxon>
        <taxon>Bacillati</taxon>
        <taxon>Bacillota</taxon>
        <taxon>Bacilli</taxon>
        <taxon>Bacillales</taxon>
        <taxon>Bacillales Family XII. Incertae Sedis</taxon>
        <taxon>Exiguobacterium</taxon>
    </lineage>
</organism>
<dbReference type="RefSeq" id="WP_026830527.1">
    <property type="nucleotide sequence ID" value="NZ_JANJYY010000054.1"/>
</dbReference>
<protein>
    <submittedName>
        <fullName evidence="2">Uncharacterized protein</fullName>
    </submittedName>
</protein>
<sequence>MKKILAVAGVLTVLLHMGYAIYFYAVHEANATYQPALPENSTVLSQDTSFVGQVGSQTEYDPISFLKDLFLWSIPLTFIGLMALLFLIRTIRRRTS</sequence>
<evidence type="ECO:0000313" key="2">
    <source>
        <dbReference type="EMBL" id="MDI3236490.1"/>
    </source>
</evidence>
<proteinExistence type="predicted"/>
<evidence type="ECO:0000313" key="3">
    <source>
        <dbReference type="Proteomes" id="UP001243286"/>
    </source>
</evidence>
<dbReference type="EMBL" id="JASBQV010000045">
    <property type="protein sequence ID" value="MDI3236490.1"/>
    <property type="molecule type" value="Genomic_DNA"/>
</dbReference>
<evidence type="ECO:0000256" key="1">
    <source>
        <dbReference type="SAM" id="Phobius"/>
    </source>
</evidence>
<keyword evidence="1" id="KW-0812">Transmembrane</keyword>
<keyword evidence="1" id="KW-1133">Transmembrane helix</keyword>
<keyword evidence="1" id="KW-0472">Membrane</keyword>
<gene>
    <name evidence="2" type="ORF">QK289_15870</name>
</gene>
<accession>A0ABT6R6B1</accession>
<feature type="transmembrane region" description="Helical" evidence="1">
    <location>
        <begin position="69"/>
        <end position="88"/>
    </location>
</feature>
<dbReference type="Proteomes" id="UP001243286">
    <property type="component" value="Unassembled WGS sequence"/>
</dbReference>